<dbReference type="Proteomes" id="UP001303899">
    <property type="component" value="Unassembled WGS sequence"/>
</dbReference>
<sequence length="139" mass="15510">MNKSIIILLTLFFGITLNGFSQSTTPKDFFVGKWEFTVMGTPNGDAKFSTNLIRKDGKLTGELSDPTNPTKEKIAITKIEDSADKITIYFTSSGYDVNLEMSKTDENTLKGSMMGMFDAKGIRLKEYDKLSRIKILSTN</sequence>
<dbReference type="EMBL" id="JAYGIL010000010">
    <property type="protein sequence ID" value="MEA5403315.1"/>
    <property type="molecule type" value="Genomic_DNA"/>
</dbReference>
<protein>
    <recommendedName>
        <fullName evidence="3">DUF4488 domain-containing protein</fullName>
    </recommendedName>
</protein>
<evidence type="ECO:0008006" key="3">
    <source>
        <dbReference type="Google" id="ProtNLM"/>
    </source>
</evidence>
<evidence type="ECO:0000313" key="1">
    <source>
        <dbReference type="EMBL" id="MEA5403315.1"/>
    </source>
</evidence>
<keyword evidence="2" id="KW-1185">Reference proteome</keyword>
<evidence type="ECO:0000313" key="2">
    <source>
        <dbReference type="Proteomes" id="UP001303899"/>
    </source>
</evidence>
<gene>
    <name evidence="1" type="ORF">VB776_10340</name>
</gene>
<accession>A0ABU5S489</accession>
<proteinExistence type="predicted"/>
<reference evidence="1 2" key="1">
    <citation type="submission" date="2023-12" db="EMBL/GenBank/DDBJ databases">
        <title>Novel species of the genus Arcicella isolated from rivers.</title>
        <authorList>
            <person name="Lu H."/>
        </authorList>
    </citation>
    <scope>NUCLEOTIDE SEQUENCE [LARGE SCALE GENOMIC DNA]</scope>
    <source>
        <strain evidence="1 2">DC2W</strain>
    </source>
</reference>
<name>A0ABU5S489_9BACT</name>
<comment type="caution">
    <text evidence="1">The sequence shown here is derived from an EMBL/GenBank/DDBJ whole genome shotgun (WGS) entry which is preliminary data.</text>
</comment>
<organism evidence="1 2">
    <name type="scientific">Arcicella gelida</name>
    <dbReference type="NCBI Taxonomy" id="2984195"/>
    <lineage>
        <taxon>Bacteria</taxon>
        <taxon>Pseudomonadati</taxon>
        <taxon>Bacteroidota</taxon>
        <taxon>Cytophagia</taxon>
        <taxon>Cytophagales</taxon>
        <taxon>Flectobacillaceae</taxon>
        <taxon>Arcicella</taxon>
    </lineage>
</organism>
<dbReference type="RefSeq" id="WP_323328698.1">
    <property type="nucleotide sequence ID" value="NZ_JAYGIL010000010.1"/>
</dbReference>